<sequence length="129" mass="14218">MGTWNRRFNLGGLRFSAFDRISITISVGRNKKAENQIPSVRIGRQMKPWRQIGGINHHPPLRPRASPPLNIQRKNPLVAPTSLFSPASIHFTTSPKSRFTRIELSSHLATGASTSIALATNPPRAAFGI</sequence>
<dbReference type="OrthoDB" id="10403893at2759"/>
<organism evidence="1 2">
    <name type="scientific">Penicillium cf. viridicatum</name>
    <dbReference type="NCBI Taxonomy" id="2972119"/>
    <lineage>
        <taxon>Eukaryota</taxon>
        <taxon>Fungi</taxon>
        <taxon>Dikarya</taxon>
        <taxon>Ascomycota</taxon>
        <taxon>Pezizomycotina</taxon>
        <taxon>Eurotiomycetes</taxon>
        <taxon>Eurotiomycetidae</taxon>
        <taxon>Eurotiales</taxon>
        <taxon>Aspergillaceae</taxon>
        <taxon>Penicillium</taxon>
    </lineage>
</organism>
<accession>A0A9W9T9F8</accession>
<name>A0A9W9T9F8_9EURO</name>
<keyword evidence="2" id="KW-1185">Reference proteome</keyword>
<dbReference type="AlphaFoldDB" id="A0A9W9T9F8"/>
<comment type="caution">
    <text evidence="1">The sequence shown here is derived from an EMBL/GenBank/DDBJ whole genome shotgun (WGS) entry which is preliminary data.</text>
</comment>
<dbReference type="EMBL" id="JAPQKQ010000001">
    <property type="protein sequence ID" value="KAJ5214487.1"/>
    <property type="molecule type" value="Genomic_DNA"/>
</dbReference>
<reference evidence="1" key="1">
    <citation type="submission" date="2022-11" db="EMBL/GenBank/DDBJ databases">
        <authorList>
            <person name="Petersen C."/>
        </authorList>
    </citation>
    <scope>NUCLEOTIDE SEQUENCE</scope>
    <source>
        <strain evidence="1">IBT 20477</strain>
    </source>
</reference>
<proteinExistence type="predicted"/>
<evidence type="ECO:0000313" key="2">
    <source>
        <dbReference type="Proteomes" id="UP001150942"/>
    </source>
</evidence>
<gene>
    <name evidence="1" type="ORF">N7449_001656</name>
</gene>
<reference evidence="1" key="2">
    <citation type="journal article" date="2023" name="IMA Fungus">
        <title>Comparative genomic study of the Penicillium genus elucidates a diverse pangenome and 15 lateral gene transfer events.</title>
        <authorList>
            <person name="Petersen C."/>
            <person name="Sorensen T."/>
            <person name="Nielsen M.R."/>
            <person name="Sondergaard T.E."/>
            <person name="Sorensen J.L."/>
            <person name="Fitzpatrick D.A."/>
            <person name="Frisvad J.C."/>
            <person name="Nielsen K.L."/>
        </authorList>
    </citation>
    <scope>NUCLEOTIDE SEQUENCE</scope>
    <source>
        <strain evidence="1">IBT 20477</strain>
    </source>
</reference>
<dbReference type="Proteomes" id="UP001150942">
    <property type="component" value="Unassembled WGS sequence"/>
</dbReference>
<protein>
    <submittedName>
        <fullName evidence="1">Uncharacterized protein</fullName>
    </submittedName>
</protein>
<evidence type="ECO:0000313" key="1">
    <source>
        <dbReference type="EMBL" id="KAJ5214487.1"/>
    </source>
</evidence>